<evidence type="ECO:0000313" key="5">
    <source>
        <dbReference type="EMBL" id="KAA3949201.1"/>
    </source>
</evidence>
<dbReference type="InterPro" id="IPR007045">
    <property type="entry name" value="KduI"/>
</dbReference>
<dbReference type="GO" id="GO:0008697">
    <property type="term" value="F:4-deoxy-L-threo-5-hexosulose-uronate ketol-isomerase activity"/>
    <property type="evidence" value="ECO:0007669"/>
    <property type="project" value="UniProtKB-EC"/>
</dbReference>
<dbReference type="PANTHER" id="PTHR38461">
    <property type="entry name" value="4-DEOXY-L-THREO-5-HEXOSULOSE-URONATE KETOL-ISOMERASE"/>
    <property type="match status" value="1"/>
</dbReference>
<dbReference type="GO" id="GO:0019698">
    <property type="term" value="P:D-galacturonate catabolic process"/>
    <property type="evidence" value="ECO:0007669"/>
    <property type="project" value="TreeGrafter"/>
</dbReference>
<dbReference type="Gene3D" id="2.60.120.10">
    <property type="entry name" value="Jelly Rolls"/>
    <property type="match status" value="1"/>
</dbReference>
<dbReference type="EMBL" id="VWLE01000242">
    <property type="protein sequence ID" value="KAA3949201.1"/>
    <property type="molecule type" value="Genomic_DNA"/>
</dbReference>
<comment type="caution">
    <text evidence="5">The sequence shown here is derived from an EMBL/GenBank/DDBJ whole genome shotgun (WGS) entry which is preliminary data.</text>
</comment>
<keyword evidence="4" id="KW-0862">Zinc</keyword>
<organism evidence="5 6">
    <name type="scientific">Bacteroides ovatus</name>
    <dbReference type="NCBI Taxonomy" id="28116"/>
    <lineage>
        <taxon>Bacteria</taxon>
        <taxon>Pseudomonadati</taxon>
        <taxon>Bacteroidota</taxon>
        <taxon>Bacteroidia</taxon>
        <taxon>Bacteroidales</taxon>
        <taxon>Bacteroidaceae</taxon>
        <taxon>Bacteroides</taxon>
    </lineage>
</organism>
<dbReference type="InterPro" id="IPR014710">
    <property type="entry name" value="RmlC-like_jellyroll"/>
</dbReference>
<dbReference type="GO" id="GO:0042840">
    <property type="term" value="P:D-glucuronate catabolic process"/>
    <property type="evidence" value="ECO:0007669"/>
    <property type="project" value="TreeGrafter"/>
</dbReference>
<protein>
    <recommendedName>
        <fullName evidence="3">5-dehydro-4-deoxy-D-glucuronate isomerase</fullName>
        <ecNumber evidence="3">5.3.1.17</ecNumber>
    </recommendedName>
</protein>
<keyword evidence="5" id="KW-0413">Isomerase</keyword>
<reference evidence="5 6" key="1">
    <citation type="journal article" date="2019" name="Nat. Med.">
        <title>A library of human gut bacterial isolates paired with longitudinal multiomics data enables mechanistic microbiome research.</title>
        <authorList>
            <person name="Poyet M."/>
            <person name="Groussin M."/>
            <person name="Gibbons S.M."/>
            <person name="Avila-Pacheco J."/>
            <person name="Jiang X."/>
            <person name="Kearney S.M."/>
            <person name="Perrotta A.R."/>
            <person name="Berdy B."/>
            <person name="Zhao S."/>
            <person name="Lieberman T.D."/>
            <person name="Swanson P.K."/>
            <person name="Smith M."/>
            <person name="Roesemann S."/>
            <person name="Alexander J.E."/>
            <person name="Rich S.A."/>
            <person name="Livny J."/>
            <person name="Vlamakis H."/>
            <person name="Clish C."/>
            <person name="Bullock K."/>
            <person name="Deik A."/>
            <person name="Scott J."/>
            <person name="Pierce K.A."/>
            <person name="Xavier R.J."/>
            <person name="Alm E.J."/>
        </authorList>
    </citation>
    <scope>NUCLEOTIDE SEQUENCE [LARGE SCALE GENOMIC DNA]</scope>
    <source>
        <strain evidence="5 6">BIOML-A163</strain>
    </source>
</reference>
<evidence type="ECO:0000256" key="1">
    <source>
        <dbReference type="ARBA" id="ARBA00000552"/>
    </source>
</evidence>
<comment type="catalytic activity">
    <reaction evidence="1">
        <text>5-dehydro-4-deoxy-D-glucuronate = 3-deoxy-D-glycero-2,5-hexodiulosonate</text>
        <dbReference type="Rhea" id="RHEA:23896"/>
        <dbReference type="ChEBI" id="CHEBI:17117"/>
        <dbReference type="ChEBI" id="CHEBI:29071"/>
        <dbReference type="EC" id="5.3.1.17"/>
    </reaction>
</comment>
<dbReference type="PANTHER" id="PTHR38461:SF1">
    <property type="entry name" value="4-DEOXY-L-THREO-5-HEXOSULOSE-URONATE KETOL-ISOMERASE"/>
    <property type="match status" value="1"/>
</dbReference>
<proteinExistence type="inferred from homology"/>
<dbReference type="GO" id="GO:0046872">
    <property type="term" value="F:metal ion binding"/>
    <property type="evidence" value="ECO:0007669"/>
    <property type="project" value="TreeGrafter"/>
</dbReference>
<sequence>PEDHAICHFMGEVGETRHVWMKGDQAVLSPEWSIHSAAATHNYTFIWGMGGENLDYGDQDFSLITDLK</sequence>
<dbReference type="GO" id="GO:0045490">
    <property type="term" value="P:pectin catabolic process"/>
    <property type="evidence" value="ECO:0007669"/>
    <property type="project" value="InterPro"/>
</dbReference>
<comment type="similarity">
    <text evidence="2">Belongs to the KduI family.</text>
</comment>
<dbReference type="InterPro" id="IPR011051">
    <property type="entry name" value="RmlC_Cupin_sf"/>
</dbReference>
<dbReference type="EC" id="5.3.1.17" evidence="3"/>
<evidence type="ECO:0000256" key="2">
    <source>
        <dbReference type="ARBA" id="ARBA00008086"/>
    </source>
</evidence>
<name>A0A5M5C381_BACOV</name>
<dbReference type="AlphaFoldDB" id="A0A5M5C381"/>
<feature type="non-terminal residue" evidence="5">
    <location>
        <position position="1"/>
    </location>
</feature>
<dbReference type="Proteomes" id="UP000323717">
    <property type="component" value="Unassembled WGS sequence"/>
</dbReference>
<gene>
    <name evidence="5" type="ORF">F3D71_16210</name>
</gene>
<evidence type="ECO:0000313" key="6">
    <source>
        <dbReference type="Proteomes" id="UP000323717"/>
    </source>
</evidence>
<accession>A0A5M5C381</accession>
<evidence type="ECO:0000256" key="3">
    <source>
        <dbReference type="ARBA" id="ARBA00012547"/>
    </source>
</evidence>
<evidence type="ECO:0000256" key="4">
    <source>
        <dbReference type="ARBA" id="ARBA00022833"/>
    </source>
</evidence>
<dbReference type="SUPFAM" id="SSF51182">
    <property type="entry name" value="RmlC-like cupins"/>
    <property type="match status" value="1"/>
</dbReference>